<proteinExistence type="predicted"/>
<dbReference type="EMBL" id="JABFTP020000124">
    <property type="protein sequence ID" value="KAL3279826.1"/>
    <property type="molecule type" value="Genomic_DNA"/>
</dbReference>
<name>A0ABD2NM60_9CUCU</name>
<dbReference type="AlphaFoldDB" id="A0ABD2NM60"/>
<gene>
    <name evidence="1" type="ORF">HHI36_017331</name>
</gene>
<keyword evidence="2" id="KW-1185">Reference proteome</keyword>
<reference evidence="1 2" key="1">
    <citation type="journal article" date="2021" name="BMC Biol.">
        <title>Horizontally acquired antibacterial genes associated with adaptive radiation of ladybird beetles.</title>
        <authorList>
            <person name="Li H.S."/>
            <person name="Tang X.F."/>
            <person name="Huang Y.H."/>
            <person name="Xu Z.Y."/>
            <person name="Chen M.L."/>
            <person name="Du X.Y."/>
            <person name="Qiu B.Y."/>
            <person name="Chen P.T."/>
            <person name="Zhang W."/>
            <person name="Slipinski A."/>
            <person name="Escalona H.E."/>
            <person name="Waterhouse R.M."/>
            <person name="Zwick A."/>
            <person name="Pang H."/>
        </authorList>
    </citation>
    <scope>NUCLEOTIDE SEQUENCE [LARGE SCALE GENOMIC DNA]</scope>
    <source>
        <strain evidence="1">SYSU2018</strain>
    </source>
</reference>
<accession>A0ABD2NM60</accession>
<organism evidence="1 2">
    <name type="scientific">Cryptolaemus montrouzieri</name>
    <dbReference type="NCBI Taxonomy" id="559131"/>
    <lineage>
        <taxon>Eukaryota</taxon>
        <taxon>Metazoa</taxon>
        <taxon>Ecdysozoa</taxon>
        <taxon>Arthropoda</taxon>
        <taxon>Hexapoda</taxon>
        <taxon>Insecta</taxon>
        <taxon>Pterygota</taxon>
        <taxon>Neoptera</taxon>
        <taxon>Endopterygota</taxon>
        <taxon>Coleoptera</taxon>
        <taxon>Polyphaga</taxon>
        <taxon>Cucujiformia</taxon>
        <taxon>Coccinelloidea</taxon>
        <taxon>Coccinellidae</taxon>
        <taxon>Scymninae</taxon>
        <taxon>Scymnini</taxon>
        <taxon>Cryptolaemus</taxon>
    </lineage>
</organism>
<sequence>NIFDFSPLYVIDRPEPSGATQEPVIAGRLQLIRAATSELTRAATPTPTEAATPEPTGTAMILLKTANITSIALPSTSMDSRASISEFCLEIVRPLQSNR</sequence>
<comment type="caution">
    <text evidence="1">The sequence shown here is derived from an EMBL/GenBank/DDBJ whole genome shotgun (WGS) entry which is preliminary data.</text>
</comment>
<protein>
    <submittedName>
        <fullName evidence="1">Uncharacterized protein</fullName>
    </submittedName>
</protein>
<dbReference type="Proteomes" id="UP001516400">
    <property type="component" value="Unassembled WGS sequence"/>
</dbReference>
<evidence type="ECO:0000313" key="2">
    <source>
        <dbReference type="Proteomes" id="UP001516400"/>
    </source>
</evidence>
<evidence type="ECO:0000313" key="1">
    <source>
        <dbReference type="EMBL" id="KAL3279826.1"/>
    </source>
</evidence>
<feature type="non-terminal residue" evidence="1">
    <location>
        <position position="1"/>
    </location>
</feature>